<reference evidence="3" key="1">
    <citation type="submission" date="2022-11" db="UniProtKB">
        <authorList>
            <consortium name="WormBaseParasite"/>
        </authorList>
    </citation>
    <scope>IDENTIFICATION</scope>
</reference>
<evidence type="ECO:0000313" key="2">
    <source>
        <dbReference type="Proteomes" id="UP000887574"/>
    </source>
</evidence>
<evidence type="ECO:0000313" key="3">
    <source>
        <dbReference type="WBParaSite" id="jg24388"/>
    </source>
</evidence>
<feature type="compositionally biased region" description="Basic and acidic residues" evidence="1">
    <location>
        <begin position="46"/>
        <end position="58"/>
    </location>
</feature>
<proteinExistence type="predicted"/>
<keyword evidence="2" id="KW-1185">Reference proteome</keyword>
<sequence length="84" mass="9675">MHPLDSSFWVTLDASLFYVLHSRYFSIDNIQVITKLENGTEMSGQKCRDRNVRDRSDRFPGGGTPDHRRMSHSGTERPFAQFGL</sequence>
<accession>A0A915DZQ0</accession>
<dbReference type="AlphaFoldDB" id="A0A915DZQ0"/>
<evidence type="ECO:0000256" key="1">
    <source>
        <dbReference type="SAM" id="MobiDB-lite"/>
    </source>
</evidence>
<name>A0A915DZQ0_9BILA</name>
<protein>
    <submittedName>
        <fullName evidence="3">Uncharacterized protein</fullName>
    </submittedName>
</protein>
<feature type="region of interest" description="Disordered" evidence="1">
    <location>
        <begin position="40"/>
        <end position="84"/>
    </location>
</feature>
<dbReference type="Proteomes" id="UP000887574">
    <property type="component" value="Unplaced"/>
</dbReference>
<dbReference type="WBParaSite" id="jg24388">
    <property type="protein sequence ID" value="jg24388"/>
    <property type="gene ID" value="jg24388"/>
</dbReference>
<organism evidence="2 3">
    <name type="scientific">Ditylenchus dipsaci</name>
    <dbReference type="NCBI Taxonomy" id="166011"/>
    <lineage>
        <taxon>Eukaryota</taxon>
        <taxon>Metazoa</taxon>
        <taxon>Ecdysozoa</taxon>
        <taxon>Nematoda</taxon>
        <taxon>Chromadorea</taxon>
        <taxon>Rhabditida</taxon>
        <taxon>Tylenchina</taxon>
        <taxon>Tylenchomorpha</taxon>
        <taxon>Sphaerularioidea</taxon>
        <taxon>Anguinidae</taxon>
        <taxon>Anguininae</taxon>
        <taxon>Ditylenchus</taxon>
    </lineage>
</organism>